<dbReference type="CDD" id="cd11529">
    <property type="entry name" value="NTP-PPase_MazG_Cterm"/>
    <property type="match status" value="1"/>
</dbReference>
<reference evidence="2" key="1">
    <citation type="submission" date="2020-10" db="EMBL/GenBank/DDBJ databases">
        <authorList>
            <person name="Gilroy R."/>
        </authorList>
    </citation>
    <scope>NUCLEOTIDE SEQUENCE</scope>
    <source>
        <strain evidence="2">11300</strain>
    </source>
</reference>
<keyword evidence="2" id="KW-0378">Hydrolase</keyword>
<reference evidence="2" key="2">
    <citation type="journal article" date="2021" name="PeerJ">
        <title>Extensive microbial diversity within the chicken gut microbiome revealed by metagenomics and culture.</title>
        <authorList>
            <person name="Gilroy R."/>
            <person name="Ravi A."/>
            <person name="Getino M."/>
            <person name="Pursley I."/>
            <person name="Horton D.L."/>
            <person name="Alikhan N.F."/>
            <person name="Baker D."/>
            <person name="Gharbi K."/>
            <person name="Hall N."/>
            <person name="Watson M."/>
            <person name="Adriaenssens E.M."/>
            <person name="Foster-Nyarko E."/>
            <person name="Jarju S."/>
            <person name="Secka A."/>
            <person name="Antonio M."/>
            <person name="Oren A."/>
            <person name="Chaudhuri R.R."/>
            <person name="La Ragione R."/>
            <person name="Hildebrand F."/>
            <person name="Pallen M.J."/>
        </authorList>
    </citation>
    <scope>NUCLEOTIDE SEQUENCE</scope>
    <source>
        <strain evidence="2">11300</strain>
    </source>
</reference>
<organism evidence="2 3">
    <name type="scientific">Candidatus Fimisoma avicola</name>
    <dbReference type="NCBI Taxonomy" id="2840826"/>
    <lineage>
        <taxon>Bacteria</taxon>
        <taxon>Bacillati</taxon>
        <taxon>Bacillota</taxon>
        <taxon>Clostridia</taxon>
        <taxon>Eubacteriales</taxon>
        <taxon>Candidatus Fimisoma</taxon>
    </lineage>
</organism>
<dbReference type="InterPro" id="IPR048015">
    <property type="entry name" value="NTP-PPase_MazG-like_N"/>
</dbReference>
<dbReference type="GO" id="GO:0046076">
    <property type="term" value="P:dTTP catabolic process"/>
    <property type="evidence" value="ECO:0007669"/>
    <property type="project" value="TreeGrafter"/>
</dbReference>
<dbReference type="EC" id="3.6.1.9" evidence="2"/>
<protein>
    <submittedName>
        <fullName evidence="2">Nucleoside triphosphate pyrophosphohydrolase</fullName>
        <ecNumber evidence="2">3.6.1.9</ecNumber>
    </submittedName>
</protein>
<dbReference type="NCBIfam" id="TIGR00444">
    <property type="entry name" value="mazG"/>
    <property type="match status" value="1"/>
</dbReference>
<dbReference type="Pfam" id="PF03819">
    <property type="entry name" value="MazG"/>
    <property type="match status" value="2"/>
</dbReference>
<feature type="domain" description="NTP pyrophosphohydrolase MazG-like" evidence="1">
    <location>
        <begin position="34"/>
        <end position="107"/>
    </location>
</feature>
<dbReference type="PANTHER" id="PTHR30522">
    <property type="entry name" value="NUCLEOSIDE TRIPHOSPHATE PYROPHOSPHOHYDROLASE"/>
    <property type="match status" value="1"/>
</dbReference>
<dbReference type="FunFam" id="1.10.287.1080:FF:000003">
    <property type="entry name" value="Nucleoside triphosphate pyrophosphohydrolase"/>
    <property type="match status" value="1"/>
</dbReference>
<gene>
    <name evidence="2" type="primary">mazG</name>
    <name evidence="2" type="ORF">IAD16_02600</name>
</gene>
<dbReference type="NCBIfam" id="NF007113">
    <property type="entry name" value="PRK09562.1"/>
    <property type="match status" value="1"/>
</dbReference>
<dbReference type="SUPFAM" id="SSF101386">
    <property type="entry name" value="all-alpha NTP pyrophosphatases"/>
    <property type="match status" value="2"/>
</dbReference>
<dbReference type="GO" id="GO:0006203">
    <property type="term" value="P:dGTP catabolic process"/>
    <property type="evidence" value="ECO:0007669"/>
    <property type="project" value="TreeGrafter"/>
</dbReference>
<dbReference type="GO" id="GO:0046047">
    <property type="term" value="P:TTP catabolic process"/>
    <property type="evidence" value="ECO:0007669"/>
    <property type="project" value="TreeGrafter"/>
</dbReference>
<dbReference type="InterPro" id="IPR011551">
    <property type="entry name" value="NTP_PyrPHydrolase_MazG"/>
</dbReference>
<evidence type="ECO:0000313" key="3">
    <source>
        <dbReference type="Proteomes" id="UP000824091"/>
    </source>
</evidence>
<proteinExistence type="predicted"/>
<dbReference type="GO" id="GO:0046081">
    <property type="term" value="P:dUTP catabolic process"/>
    <property type="evidence" value="ECO:0007669"/>
    <property type="project" value="TreeGrafter"/>
</dbReference>
<accession>A0A9D1I3F4</accession>
<dbReference type="GO" id="GO:0046052">
    <property type="term" value="P:UTP catabolic process"/>
    <property type="evidence" value="ECO:0007669"/>
    <property type="project" value="TreeGrafter"/>
</dbReference>
<dbReference type="InterPro" id="IPR048011">
    <property type="entry name" value="NTP-PPase_MazG-like_C"/>
</dbReference>
<dbReference type="PANTHER" id="PTHR30522:SF0">
    <property type="entry name" value="NUCLEOSIDE TRIPHOSPHATE PYROPHOSPHOHYDROLASE"/>
    <property type="match status" value="1"/>
</dbReference>
<dbReference type="Proteomes" id="UP000824091">
    <property type="component" value="Unassembled WGS sequence"/>
</dbReference>
<dbReference type="GO" id="GO:0047429">
    <property type="term" value="F:nucleoside triphosphate diphosphatase activity"/>
    <property type="evidence" value="ECO:0007669"/>
    <property type="project" value="UniProtKB-EC"/>
</dbReference>
<comment type="caution">
    <text evidence="2">The sequence shown here is derived from an EMBL/GenBank/DDBJ whole genome shotgun (WGS) entry which is preliminary data.</text>
</comment>
<sequence length="285" mass="32483">MHLAAEANGPAEAFERLSRIIAILRKECPWDRKQTHESLKSCLIEEAYEVIEAIEKKDPQNLEEELGDVLLQVVFHANLAEEENLFDMTSVINRECEKMIRRHPHVFLEEKSNKDIKSIDKVLEKWENIKAEEKGTTSVGQILADVPHALPALTRAAKIQKKAADAGFDWDDVSGAMDKIREETAELTEAKERRGDLPHITEELGDLLFSVVNASRFLKVDPEEALRMSTEKFIRRFNYIEEKSLACGRLLTEMSLDEMDKLWEEAKSLEANHTINNISGGNLDE</sequence>
<evidence type="ECO:0000259" key="1">
    <source>
        <dbReference type="Pfam" id="PF03819"/>
    </source>
</evidence>
<dbReference type="GO" id="GO:0006950">
    <property type="term" value="P:response to stress"/>
    <property type="evidence" value="ECO:0007669"/>
    <property type="project" value="UniProtKB-ARBA"/>
</dbReference>
<dbReference type="CDD" id="cd11528">
    <property type="entry name" value="NTP-PPase_MazG_Nterm"/>
    <property type="match status" value="1"/>
</dbReference>
<dbReference type="InterPro" id="IPR004518">
    <property type="entry name" value="MazG-like_dom"/>
</dbReference>
<dbReference type="EMBL" id="DVMO01000041">
    <property type="protein sequence ID" value="HIU27257.1"/>
    <property type="molecule type" value="Genomic_DNA"/>
</dbReference>
<dbReference type="GO" id="GO:0046061">
    <property type="term" value="P:dATP catabolic process"/>
    <property type="evidence" value="ECO:0007669"/>
    <property type="project" value="TreeGrafter"/>
</dbReference>
<evidence type="ECO:0000313" key="2">
    <source>
        <dbReference type="EMBL" id="HIU27257.1"/>
    </source>
</evidence>
<dbReference type="FunFam" id="1.10.287.1080:FF:000001">
    <property type="entry name" value="Nucleoside triphosphate pyrophosphohydrolase"/>
    <property type="match status" value="1"/>
</dbReference>
<dbReference type="Gene3D" id="1.10.287.1080">
    <property type="entry name" value="MazG-like"/>
    <property type="match status" value="2"/>
</dbReference>
<name>A0A9D1I3F4_9FIRM</name>
<dbReference type="AlphaFoldDB" id="A0A9D1I3F4"/>
<feature type="domain" description="NTP pyrophosphohydrolase MazG-like" evidence="1">
    <location>
        <begin position="177"/>
        <end position="237"/>
    </location>
</feature>